<dbReference type="Proteomes" id="UP001174694">
    <property type="component" value="Unassembled WGS sequence"/>
</dbReference>
<evidence type="ECO:0000313" key="3">
    <source>
        <dbReference type="Proteomes" id="UP001174694"/>
    </source>
</evidence>
<gene>
    <name evidence="2" type="ORF">NKR23_g6541</name>
</gene>
<proteinExistence type="predicted"/>
<comment type="caution">
    <text evidence="2">The sequence shown here is derived from an EMBL/GenBank/DDBJ whole genome shotgun (WGS) entry which is preliminary data.</text>
</comment>
<organism evidence="2 3">
    <name type="scientific">Pleurostoma richardsiae</name>
    <dbReference type="NCBI Taxonomy" id="41990"/>
    <lineage>
        <taxon>Eukaryota</taxon>
        <taxon>Fungi</taxon>
        <taxon>Dikarya</taxon>
        <taxon>Ascomycota</taxon>
        <taxon>Pezizomycotina</taxon>
        <taxon>Sordariomycetes</taxon>
        <taxon>Sordariomycetidae</taxon>
        <taxon>Calosphaeriales</taxon>
        <taxon>Pleurostomataceae</taxon>
        <taxon>Pleurostoma</taxon>
    </lineage>
</organism>
<name>A0AA38RKC5_9PEZI</name>
<accession>A0AA38RKC5</accession>
<evidence type="ECO:0000256" key="1">
    <source>
        <dbReference type="SAM" id="MobiDB-lite"/>
    </source>
</evidence>
<reference evidence="2" key="1">
    <citation type="submission" date="2022-07" db="EMBL/GenBank/DDBJ databases">
        <title>Fungi with potential for degradation of polypropylene.</title>
        <authorList>
            <person name="Gostincar C."/>
        </authorList>
    </citation>
    <scope>NUCLEOTIDE SEQUENCE</scope>
    <source>
        <strain evidence="2">EXF-13308</strain>
    </source>
</reference>
<feature type="compositionally biased region" description="Basic and acidic residues" evidence="1">
    <location>
        <begin position="1"/>
        <end position="12"/>
    </location>
</feature>
<dbReference type="AlphaFoldDB" id="A0AA38RKC5"/>
<protein>
    <submittedName>
        <fullName evidence="2">Uncharacterized protein</fullName>
    </submittedName>
</protein>
<sequence length="136" mass="15448">MGDGQADNKETQDGPLSHQQPFGCRGKHDLEVDLEIGPQTGPEWHKWVAAVVWPLMSFNPVVRHRRRVAVVVDVVEQQSTNQCVVLYAPRHQSFIHSSLHPHHFPLFSTPVIQRSSTLPLLLHTRLHDRPLPDLPV</sequence>
<keyword evidence="3" id="KW-1185">Reference proteome</keyword>
<dbReference type="EMBL" id="JANBVO010000019">
    <property type="protein sequence ID" value="KAJ9143321.1"/>
    <property type="molecule type" value="Genomic_DNA"/>
</dbReference>
<feature type="region of interest" description="Disordered" evidence="1">
    <location>
        <begin position="1"/>
        <end position="22"/>
    </location>
</feature>
<evidence type="ECO:0000313" key="2">
    <source>
        <dbReference type="EMBL" id="KAJ9143321.1"/>
    </source>
</evidence>